<dbReference type="Gene3D" id="2.170.140.10">
    <property type="entry name" value="Chitin binding domain"/>
    <property type="match status" value="2"/>
</dbReference>
<sequence length="186" mass="20447">MSYLTKTVVYVLLVAQALANDWPIIDGYPCPQEDIDNTGCQGPKDCLYRNPENCSRFIQCTVDGLAYDMPCAEEYLHWNDGLKVCDWPENAGCTTGAFSGGSDDLVTPAPQPFQCPRKDIVNTLCLGPKDCLYTNPADCGTFIQCTVNPGNQSGTPIVMPCPAGLKWNDKKKECDWPANATCRHKK</sequence>
<accession>A0A7R9MCE6</accession>
<dbReference type="EMBL" id="OC928085">
    <property type="protein sequence ID" value="CAD7657587.1"/>
    <property type="molecule type" value="Genomic_DNA"/>
</dbReference>
<dbReference type="AlphaFoldDB" id="A0A7R9MCE6"/>
<dbReference type="SMART" id="SM00494">
    <property type="entry name" value="ChtBD2"/>
    <property type="match status" value="2"/>
</dbReference>
<evidence type="ECO:0000313" key="8">
    <source>
        <dbReference type="EMBL" id="CAD7657587.1"/>
    </source>
</evidence>
<dbReference type="InterPro" id="IPR036508">
    <property type="entry name" value="Chitin-bd_dom_sf"/>
</dbReference>
<dbReference type="PROSITE" id="PS50940">
    <property type="entry name" value="CHIT_BIND_II"/>
    <property type="match status" value="2"/>
</dbReference>
<evidence type="ECO:0000256" key="6">
    <source>
        <dbReference type="SAM" id="SignalP"/>
    </source>
</evidence>
<feature type="signal peptide" evidence="6">
    <location>
        <begin position="1"/>
        <end position="19"/>
    </location>
</feature>
<feature type="domain" description="Chitin-binding type-2" evidence="7">
    <location>
        <begin position="37"/>
        <end position="95"/>
    </location>
</feature>
<evidence type="ECO:0000256" key="2">
    <source>
        <dbReference type="ARBA" id="ARBA00022729"/>
    </source>
</evidence>
<dbReference type="SUPFAM" id="SSF57625">
    <property type="entry name" value="Invertebrate chitin-binding proteins"/>
    <property type="match status" value="2"/>
</dbReference>
<dbReference type="GO" id="GO:0008061">
    <property type="term" value="F:chitin binding"/>
    <property type="evidence" value="ECO:0007669"/>
    <property type="project" value="UniProtKB-KW"/>
</dbReference>
<evidence type="ECO:0000256" key="5">
    <source>
        <dbReference type="ARBA" id="ARBA00023180"/>
    </source>
</evidence>
<name>A0A7R9MCE6_9ACAR</name>
<dbReference type="PANTHER" id="PTHR23301">
    <property type="entry name" value="CHITIN BINDING PERITROPHIN-A"/>
    <property type="match status" value="1"/>
</dbReference>
<dbReference type="Pfam" id="PF01607">
    <property type="entry name" value="CBM_14"/>
    <property type="match status" value="2"/>
</dbReference>
<dbReference type="InterPro" id="IPR051940">
    <property type="entry name" value="Chitin_bind-dev_reg"/>
</dbReference>
<protein>
    <recommendedName>
        <fullName evidence="7">Chitin-binding type-2 domain-containing protein</fullName>
    </recommendedName>
</protein>
<keyword evidence="4" id="KW-1015">Disulfide bond</keyword>
<evidence type="ECO:0000256" key="3">
    <source>
        <dbReference type="ARBA" id="ARBA00022737"/>
    </source>
</evidence>
<evidence type="ECO:0000256" key="4">
    <source>
        <dbReference type="ARBA" id="ARBA00023157"/>
    </source>
</evidence>
<evidence type="ECO:0000256" key="1">
    <source>
        <dbReference type="ARBA" id="ARBA00022669"/>
    </source>
</evidence>
<dbReference type="EMBL" id="CAJPVJ010013260">
    <property type="protein sequence ID" value="CAG2174773.1"/>
    <property type="molecule type" value="Genomic_DNA"/>
</dbReference>
<keyword evidence="3" id="KW-0677">Repeat</keyword>
<feature type="chain" id="PRO_5036211464" description="Chitin-binding type-2 domain-containing protein" evidence="6">
    <location>
        <begin position="20"/>
        <end position="186"/>
    </location>
</feature>
<dbReference type="Proteomes" id="UP000728032">
    <property type="component" value="Unassembled WGS sequence"/>
</dbReference>
<keyword evidence="9" id="KW-1185">Reference proteome</keyword>
<evidence type="ECO:0000259" key="7">
    <source>
        <dbReference type="PROSITE" id="PS50940"/>
    </source>
</evidence>
<organism evidence="8">
    <name type="scientific">Oppiella nova</name>
    <dbReference type="NCBI Taxonomy" id="334625"/>
    <lineage>
        <taxon>Eukaryota</taxon>
        <taxon>Metazoa</taxon>
        <taxon>Ecdysozoa</taxon>
        <taxon>Arthropoda</taxon>
        <taxon>Chelicerata</taxon>
        <taxon>Arachnida</taxon>
        <taxon>Acari</taxon>
        <taxon>Acariformes</taxon>
        <taxon>Sarcoptiformes</taxon>
        <taxon>Oribatida</taxon>
        <taxon>Brachypylina</taxon>
        <taxon>Oppioidea</taxon>
        <taxon>Oppiidae</taxon>
        <taxon>Oppiella</taxon>
    </lineage>
</organism>
<dbReference type="GO" id="GO:0005576">
    <property type="term" value="C:extracellular region"/>
    <property type="evidence" value="ECO:0007669"/>
    <property type="project" value="InterPro"/>
</dbReference>
<dbReference type="InterPro" id="IPR002557">
    <property type="entry name" value="Chitin-bd_dom"/>
</dbReference>
<gene>
    <name evidence="8" type="ORF">ONB1V03_LOCUS14213</name>
</gene>
<keyword evidence="2 6" id="KW-0732">Signal</keyword>
<keyword evidence="5" id="KW-0325">Glycoprotein</keyword>
<dbReference type="PANTHER" id="PTHR23301:SF0">
    <property type="entry name" value="CHITIN-BINDING TYPE-2 DOMAIN-CONTAINING PROTEIN-RELATED"/>
    <property type="match status" value="1"/>
</dbReference>
<proteinExistence type="predicted"/>
<feature type="domain" description="Chitin-binding type-2" evidence="7">
    <location>
        <begin position="122"/>
        <end position="184"/>
    </location>
</feature>
<dbReference type="OrthoDB" id="6511495at2759"/>
<keyword evidence="1" id="KW-0147">Chitin-binding</keyword>
<evidence type="ECO:0000313" key="9">
    <source>
        <dbReference type="Proteomes" id="UP000728032"/>
    </source>
</evidence>
<reference evidence="8" key="1">
    <citation type="submission" date="2020-11" db="EMBL/GenBank/DDBJ databases">
        <authorList>
            <person name="Tran Van P."/>
        </authorList>
    </citation>
    <scope>NUCLEOTIDE SEQUENCE</scope>
</reference>